<dbReference type="InterPro" id="IPR001163">
    <property type="entry name" value="Sm_dom_euk/arc"/>
</dbReference>
<evidence type="ECO:0000256" key="1">
    <source>
        <dbReference type="ARBA" id="ARBA00007818"/>
    </source>
</evidence>
<dbReference type="PROSITE" id="PS52002">
    <property type="entry name" value="SM"/>
    <property type="match status" value="1"/>
</dbReference>
<accession>A0A0G2IA74</accession>
<dbReference type="GO" id="GO:0008270">
    <property type="term" value="F:zinc ion binding"/>
    <property type="evidence" value="ECO:0007669"/>
    <property type="project" value="TreeGrafter"/>
</dbReference>
<dbReference type="EMBL" id="LCZI01000312">
    <property type="protein sequence ID" value="KKZ67165.1"/>
    <property type="molecule type" value="Genomic_DNA"/>
</dbReference>
<dbReference type="GO" id="GO:0000398">
    <property type="term" value="P:mRNA splicing, via spliceosome"/>
    <property type="evidence" value="ECO:0007669"/>
    <property type="project" value="InterPro"/>
</dbReference>
<dbReference type="InterPro" id="IPR010920">
    <property type="entry name" value="LSM_dom_sf"/>
</dbReference>
<dbReference type="Pfam" id="PF01423">
    <property type="entry name" value="LSM"/>
    <property type="match status" value="1"/>
</dbReference>
<dbReference type="GO" id="GO:0003723">
    <property type="term" value="F:RNA binding"/>
    <property type="evidence" value="ECO:0007669"/>
    <property type="project" value="InterPro"/>
</dbReference>
<evidence type="ECO:0000256" key="2">
    <source>
        <dbReference type="ARBA" id="ARBA00022723"/>
    </source>
</evidence>
<comment type="caution">
    <text evidence="7">The sequence shown here is derived from an EMBL/GenBank/DDBJ whole genome shotgun (WGS) entry which is preliminary data.</text>
</comment>
<dbReference type="InterPro" id="IPR034100">
    <property type="entry name" value="Sm_F"/>
</dbReference>
<evidence type="ECO:0000313" key="7">
    <source>
        <dbReference type="EMBL" id="KKZ67165.1"/>
    </source>
</evidence>
<dbReference type="InterPro" id="IPR047575">
    <property type="entry name" value="Sm"/>
</dbReference>
<protein>
    <recommendedName>
        <fullName evidence="5">Sm protein F</fullName>
    </recommendedName>
</protein>
<dbReference type="InterPro" id="IPR008584">
    <property type="entry name" value="CXXC_Zn-binding_euk"/>
</dbReference>
<proteinExistence type="inferred from homology"/>
<dbReference type="AlphaFoldDB" id="A0A0G2IA74"/>
<dbReference type="PANTHER" id="PTHR12857">
    <property type="entry name" value="CXXC MOTIF CONTAINING ZINC BINDING PROTEIN"/>
    <property type="match status" value="1"/>
</dbReference>
<evidence type="ECO:0000259" key="6">
    <source>
        <dbReference type="PROSITE" id="PS52002"/>
    </source>
</evidence>
<comment type="subunit">
    <text evidence="4">Component of the heptameric LSM1-LSM7 complex, which consists of LSM1, LSM2, LSM3, LSM4, LSM5, LSM6 and LSM7. Component of the heptameric LSM2-LSM8 complex, which consists of LSM2, LSM3, LSM4, LSM5, LSM6, LSM7 and LSM8. The LSm subunits form a seven-membered ring structure with a doughnut shape.</text>
</comment>
<evidence type="ECO:0000256" key="3">
    <source>
        <dbReference type="ARBA" id="ARBA00022833"/>
    </source>
</evidence>
<dbReference type="GO" id="GO:0005681">
    <property type="term" value="C:spliceosomal complex"/>
    <property type="evidence" value="ECO:0007669"/>
    <property type="project" value="InterPro"/>
</dbReference>
<evidence type="ECO:0000313" key="8">
    <source>
        <dbReference type="Proteomes" id="UP000034164"/>
    </source>
</evidence>
<dbReference type="Proteomes" id="UP000034164">
    <property type="component" value="Unassembled WGS sequence"/>
</dbReference>
<name>A0A0G2IA74_9EURO</name>
<evidence type="ECO:0000256" key="4">
    <source>
        <dbReference type="ARBA" id="ARBA00025892"/>
    </source>
</evidence>
<keyword evidence="3" id="KW-0862">Zinc</keyword>
<evidence type="ECO:0000256" key="5">
    <source>
        <dbReference type="ARBA" id="ARBA00030144"/>
    </source>
</evidence>
<organism evidence="7 8">
    <name type="scientific">[Emmonsia] crescens</name>
    <dbReference type="NCBI Taxonomy" id="73230"/>
    <lineage>
        <taxon>Eukaryota</taxon>
        <taxon>Fungi</taxon>
        <taxon>Dikarya</taxon>
        <taxon>Ascomycota</taxon>
        <taxon>Pezizomycotina</taxon>
        <taxon>Eurotiomycetes</taxon>
        <taxon>Eurotiomycetidae</taxon>
        <taxon>Onygenales</taxon>
        <taxon>Ajellomycetaceae</taxon>
        <taxon>Emergomyces</taxon>
    </lineage>
</organism>
<reference evidence="8" key="1">
    <citation type="journal article" date="2015" name="PLoS Genet.">
        <title>The dynamic genome and transcriptome of the human fungal pathogen Blastomyces and close relative Emmonsia.</title>
        <authorList>
            <person name="Munoz J.F."/>
            <person name="Gauthier G.M."/>
            <person name="Desjardins C.A."/>
            <person name="Gallo J.E."/>
            <person name="Holder J."/>
            <person name="Sullivan T.D."/>
            <person name="Marty A.J."/>
            <person name="Carmen J.C."/>
            <person name="Chen Z."/>
            <person name="Ding L."/>
            <person name="Gujja S."/>
            <person name="Magrini V."/>
            <person name="Misas E."/>
            <person name="Mitreva M."/>
            <person name="Priest M."/>
            <person name="Saif S."/>
            <person name="Whiston E.A."/>
            <person name="Young S."/>
            <person name="Zeng Q."/>
            <person name="Goldman W.E."/>
            <person name="Mardis E.R."/>
            <person name="Taylor J.W."/>
            <person name="McEwen J.G."/>
            <person name="Clay O.K."/>
            <person name="Klein B.S."/>
            <person name="Cuomo C.A."/>
        </authorList>
    </citation>
    <scope>NUCLEOTIDE SEQUENCE [LARGE SCALE GENOMIC DNA]</scope>
    <source>
        <strain evidence="8">UAMH 3008</strain>
    </source>
</reference>
<dbReference type="OrthoDB" id="10248838at2759"/>
<gene>
    <name evidence="7" type="ORF">EMCG_07146</name>
</gene>
<dbReference type="PANTHER" id="PTHR12857:SF0">
    <property type="entry name" value="CXXC MOTIF CONTAINING ZINC BINDING PROTEIN"/>
    <property type="match status" value="1"/>
</dbReference>
<dbReference type="SUPFAM" id="SSF141678">
    <property type="entry name" value="MAL13P1.257-like"/>
    <property type="match status" value="1"/>
</dbReference>
<sequence>MPGSRGEASFVWKCRLCMRTHSASIITAPTAYEESKSKGQKVIEFDCRGLEFTEFKADGEWEAKGADSSTVFSSIDLSDGEWYDYDEKAGEEFVPLNPRPMLQSLVNEDIIVRLKWGHTEYKGQLVSVDSYMNIQLANTEEFIDGKSTGSLGQVLIRCNNVLWISAAKGVEMQDVQMTEG</sequence>
<dbReference type="SMART" id="SM00651">
    <property type="entry name" value="Sm"/>
    <property type="match status" value="1"/>
</dbReference>
<keyword evidence="2" id="KW-0479">Metal-binding</keyword>
<feature type="domain" description="Sm" evidence="6">
    <location>
        <begin position="97"/>
        <end position="170"/>
    </location>
</feature>
<comment type="similarity">
    <text evidence="1">Belongs to the UPF0587 family.</text>
</comment>
<dbReference type="Gene3D" id="2.30.30.100">
    <property type="match status" value="1"/>
</dbReference>
<dbReference type="VEuPathDB" id="FungiDB:EMCG_07146"/>
<dbReference type="Pfam" id="PF05907">
    <property type="entry name" value="CXXC_Zn-b_euk"/>
    <property type="match status" value="1"/>
</dbReference>
<dbReference type="CDD" id="cd01722">
    <property type="entry name" value="Sm_F"/>
    <property type="match status" value="1"/>
</dbReference>
<dbReference type="SUPFAM" id="SSF50182">
    <property type="entry name" value="Sm-like ribonucleoproteins"/>
    <property type="match status" value="1"/>
</dbReference>